<dbReference type="OrthoDB" id="9810372at2"/>
<dbReference type="CDD" id="cd23763">
    <property type="entry name" value="ASKHA_ATPase_ROK"/>
    <property type="match status" value="1"/>
</dbReference>
<dbReference type="RefSeq" id="WP_130021716.1">
    <property type="nucleotide sequence ID" value="NZ_SEWF01000020.1"/>
</dbReference>
<gene>
    <name evidence="2" type="ORF">EWM59_14360</name>
</gene>
<dbReference type="SUPFAM" id="SSF53067">
    <property type="entry name" value="Actin-like ATPase domain"/>
    <property type="match status" value="1"/>
</dbReference>
<comment type="caution">
    <text evidence="2">The sequence shown here is derived from an EMBL/GenBank/DDBJ whole genome shotgun (WGS) entry which is preliminary data.</text>
</comment>
<dbReference type="PANTHER" id="PTHR18964">
    <property type="entry name" value="ROK (REPRESSOR, ORF, KINASE) FAMILY"/>
    <property type="match status" value="1"/>
</dbReference>
<dbReference type="Pfam" id="PF00480">
    <property type="entry name" value="ROK"/>
    <property type="match status" value="1"/>
</dbReference>
<keyword evidence="3" id="KW-1185">Reference proteome</keyword>
<dbReference type="Gene3D" id="3.30.420.40">
    <property type="match status" value="2"/>
</dbReference>
<name>A0A4Q5LYK1_9BACT</name>
<accession>A0A4Q5LYK1</accession>
<evidence type="ECO:0000313" key="2">
    <source>
        <dbReference type="EMBL" id="RYU94872.1"/>
    </source>
</evidence>
<dbReference type="InterPro" id="IPR043129">
    <property type="entry name" value="ATPase_NBD"/>
</dbReference>
<organism evidence="2 3">
    <name type="scientific">Emticicia agri</name>
    <dbReference type="NCBI Taxonomy" id="2492393"/>
    <lineage>
        <taxon>Bacteria</taxon>
        <taxon>Pseudomonadati</taxon>
        <taxon>Bacteroidota</taxon>
        <taxon>Cytophagia</taxon>
        <taxon>Cytophagales</taxon>
        <taxon>Leadbetterellaceae</taxon>
        <taxon>Emticicia</taxon>
    </lineage>
</organism>
<evidence type="ECO:0000313" key="3">
    <source>
        <dbReference type="Proteomes" id="UP000293162"/>
    </source>
</evidence>
<dbReference type="EMBL" id="SEWF01000020">
    <property type="protein sequence ID" value="RYU94872.1"/>
    <property type="molecule type" value="Genomic_DNA"/>
</dbReference>
<dbReference type="InterPro" id="IPR000600">
    <property type="entry name" value="ROK"/>
</dbReference>
<evidence type="ECO:0000256" key="1">
    <source>
        <dbReference type="ARBA" id="ARBA00006479"/>
    </source>
</evidence>
<dbReference type="AlphaFoldDB" id="A0A4Q5LYK1"/>
<dbReference type="Proteomes" id="UP000293162">
    <property type="component" value="Unassembled WGS sequence"/>
</dbReference>
<sequence>MSYVIGIDLGGTNIKGLIINQNGEVLKQHYIPTKDTEDGSWRENVKEMVEYLKNYLQQPVLGIGLSAPGLPNEQNQCIAYLPNRLKGLENFMWGEYLGDATYVLNDAHAALMAEAKFGVAKDKRNVVLLTLGTGVGGGILINGQLYQGLSQMAGHLGHISLNAHEETQSIVGMVGSLEYAIGNYSIEKRSHGRFTSTWELVEAYRKGDYFASYLWLSSVRKLAIAISSVANLLSPEMIVLAGGITLAENSLFEPLAAFMDLYEWKPGNKKTEIAQAYFGDMAGAIGAASFVLTK</sequence>
<reference evidence="2 3" key="1">
    <citation type="submission" date="2019-02" db="EMBL/GenBank/DDBJ databases">
        <title>Bacterial novel species Emticicia sp. 17J42-9 isolated from soil.</title>
        <authorList>
            <person name="Jung H.-Y."/>
        </authorList>
    </citation>
    <scope>NUCLEOTIDE SEQUENCE [LARGE SCALE GENOMIC DNA]</scope>
    <source>
        <strain evidence="2 3">17J42-9</strain>
    </source>
</reference>
<comment type="similarity">
    <text evidence="1">Belongs to the ROK (NagC/XylR) family.</text>
</comment>
<dbReference type="InterPro" id="IPR049874">
    <property type="entry name" value="ROK_cs"/>
</dbReference>
<proteinExistence type="inferred from homology"/>
<dbReference type="PANTHER" id="PTHR18964:SF149">
    <property type="entry name" value="BIFUNCTIONAL UDP-N-ACETYLGLUCOSAMINE 2-EPIMERASE_N-ACETYLMANNOSAMINE KINASE"/>
    <property type="match status" value="1"/>
</dbReference>
<protein>
    <submittedName>
        <fullName evidence="2">ROK family protein</fullName>
    </submittedName>
</protein>
<dbReference type="PROSITE" id="PS01125">
    <property type="entry name" value="ROK"/>
    <property type="match status" value="1"/>
</dbReference>